<dbReference type="AlphaFoldDB" id="A0A7J7NIF2"/>
<reference evidence="1 2" key="1">
    <citation type="journal article" date="2020" name="IScience">
        <title>Genome Sequencing of the Endangered Kingdonia uniflora (Circaeasteraceae, Ranunculales) Reveals Potential Mechanisms of Evolutionary Specialization.</title>
        <authorList>
            <person name="Sun Y."/>
            <person name="Deng T."/>
            <person name="Zhang A."/>
            <person name="Moore M.J."/>
            <person name="Landis J.B."/>
            <person name="Lin N."/>
            <person name="Zhang H."/>
            <person name="Zhang X."/>
            <person name="Huang J."/>
            <person name="Zhang X."/>
            <person name="Sun H."/>
            <person name="Wang H."/>
        </authorList>
    </citation>
    <scope>NUCLEOTIDE SEQUENCE [LARGE SCALE GENOMIC DNA]</scope>
    <source>
        <strain evidence="1">TB1705</strain>
        <tissue evidence="1">Leaf</tissue>
    </source>
</reference>
<organism evidence="1 2">
    <name type="scientific">Kingdonia uniflora</name>
    <dbReference type="NCBI Taxonomy" id="39325"/>
    <lineage>
        <taxon>Eukaryota</taxon>
        <taxon>Viridiplantae</taxon>
        <taxon>Streptophyta</taxon>
        <taxon>Embryophyta</taxon>
        <taxon>Tracheophyta</taxon>
        <taxon>Spermatophyta</taxon>
        <taxon>Magnoliopsida</taxon>
        <taxon>Ranunculales</taxon>
        <taxon>Circaeasteraceae</taxon>
        <taxon>Kingdonia</taxon>
    </lineage>
</organism>
<dbReference type="EMBL" id="JACGCM010000779">
    <property type="protein sequence ID" value="KAF6166752.1"/>
    <property type="molecule type" value="Genomic_DNA"/>
</dbReference>
<evidence type="ECO:0000313" key="2">
    <source>
        <dbReference type="Proteomes" id="UP000541444"/>
    </source>
</evidence>
<accession>A0A7J7NIF2</accession>
<proteinExistence type="predicted"/>
<protein>
    <submittedName>
        <fullName evidence="1">Uncharacterized protein</fullName>
    </submittedName>
</protein>
<sequence>MEVESSLNPYLHLLDLSLQYFPFQFFSAIIVIPISDWGNSLDWVQVYIWWALAEILFGQIKDNSPGADDLLLRGSSLHKVILNTDDIKYGGQGQLQYQDYI</sequence>
<evidence type="ECO:0000313" key="1">
    <source>
        <dbReference type="EMBL" id="KAF6166752.1"/>
    </source>
</evidence>
<dbReference type="Proteomes" id="UP000541444">
    <property type="component" value="Unassembled WGS sequence"/>
</dbReference>
<name>A0A7J7NIF2_9MAGN</name>
<keyword evidence="2" id="KW-1185">Reference proteome</keyword>
<gene>
    <name evidence="1" type="ORF">GIB67_005628</name>
</gene>
<comment type="caution">
    <text evidence="1">The sequence shown here is derived from an EMBL/GenBank/DDBJ whole genome shotgun (WGS) entry which is preliminary data.</text>
</comment>